<dbReference type="AlphaFoldDB" id="A0A329E723"/>
<dbReference type="Gene3D" id="1.10.443.10">
    <property type="entry name" value="Intergrase catalytic core"/>
    <property type="match status" value="1"/>
</dbReference>
<dbReference type="SUPFAM" id="SSF56349">
    <property type="entry name" value="DNA breaking-rejoining enzymes"/>
    <property type="match status" value="1"/>
</dbReference>
<evidence type="ECO:0008006" key="4">
    <source>
        <dbReference type="Google" id="ProtNLM"/>
    </source>
</evidence>
<dbReference type="GO" id="GO:0003677">
    <property type="term" value="F:DNA binding"/>
    <property type="evidence" value="ECO:0007669"/>
    <property type="project" value="InterPro"/>
</dbReference>
<dbReference type="GO" id="GO:0015074">
    <property type="term" value="P:DNA integration"/>
    <property type="evidence" value="ECO:0007669"/>
    <property type="project" value="InterPro"/>
</dbReference>
<keyword evidence="1" id="KW-0233">DNA recombination</keyword>
<protein>
    <recommendedName>
        <fullName evidence="4">Integrase</fullName>
    </recommendedName>
</protein>
<accession>A0A329E723</accession>
<evidence type="ECO:0000256" key="1">
    <source>
        <dbReference type="ARBA" id="ARBA00023172"/>
    </source>
</evidence>
<dbReference type="InterPro" id="IPR011010">
    <property type="entry name" value="DNA_brk_join_enz"/>
</dbReference>
<comment type="caution">
    <text evidence="2">The sequence shown here is derived from an EMBL/GenBank/DDBJ whole genome shotgun (WGS) entry which is preliminary data.</text>
</comment>
<dbReference type="InterPro" id="IPR013762">
    <property type="entry name" value="Integrase-like_cat_sf"/>
</dbReference>
<proteinExistence type="predicted"/>
<name>A0A329E723_VIBDI</name>
<dbReference type="RefSeq" id="WP_112404661.1">
    <property type="nucleotide sequence ID" value="NZ_QLTR01000038.1"/>
</dbReference>
<dbReference type="GO" id="GO:0006310">
    <property type="term" value="P:DNA recombination"/>
    <property type="evidence" value="ECO:0007669"/>
    <property type="project" value="UniProtKB-KW"/>
</dbReference>
<evidence type="ECO:0000313" key="3">
    <source>
        <dbReference type="Proteomes" id="UP000248729"/>
    </source>
</evidence>
<evidence type="ECO:0000313" key="2">
    <source>
        <dbReference type="EMBL" id="RAS57068.1"/>
    </source>
</evidence>
<sequence>MYSISHDHALFKKCALPNDEAYPMPTAKTVVSVRRDGSPASYFGDDSWDFNDLFNTKNERKSLYTLTFQAKKHNPKLLLEFKQRMYWLIWGGKETLLSMEGKTFRKIEQVKNIHRNADLLLRVFANTAINAFSYISNDIVFSQIKESLRGGSEESSAKILNALSVLTQVNSHFPDSARFHIPYQEGETGRKVAKKYAAHSKGHYPTIIPVIYEQYLSRLIQDVESAYRDFLGGRDLEADVEAKYRSLQTEHDIEQEIETLYQELIVDIEIEEKAKSKGISPQEVLDDYRDKAKVEVESTYRNKAHRGVIDVYKKDNVLLDVKAYAQSKGLTENQATGAFRMIEGACFSACSAFTGMRMSELTQIDGDSYKEIDIDGVKLCTMRSWTDKLEKLSREDTWACAPICEKALLILTVLNDKYRSVSGDIHLSPRFSFKGEGKGWKGETIHRQLKDVQLNTQNLRLLFYDYSLHIDIRYLPEEMDEVFNLLNSIVHKKLNPIQKNERGELYWRFSTHSLRRTFAHFVVGHGLVSLASLKHQFKHIHLAMTAIYASHSEVLTLLGIQNPAQIKEQIQKQEIESHAEYLKDMIEHPEEQSGGFMISMSGEPMVVGDARFNQLVEDTKGANKSTGFGTCFSGVSCSMGHLFEPSKCVGRDCENLNVNKAEANNWVVRRERCIDKIEKMKEMGMFNRSSLATQLSDIRTAEKVMADHNIQFEKYRVEAL</sequence>
<organism evidence="2 3">
    <name type="scientific">Vibrio diazotrophicus</name>
    <dbReference type="NCBI Taxonomy" id="685"/>
    <lineage>
        <taxon>Bacteria</taxon>
        <taxon>Pseudomonadati</taxon>
        <taxon>Pseudomonadota</taxon>
        <taxon>Gammaproteobacteria</taxon>
        <taxon>Vibrionales</taxon>
        <taxon>Vibrionaceae</taxon>
        <taxon>Vibrio</taxon>
    </lineage>
</organism>
<reference evidence="2 3" key="1">
    <citation type="submission" date="2018-06" db="EMBL/GenBank/DDBJ databases">
        <title>Freshwater and sediment microbial communities from various areas in North America, analyzing microbe dynamics in response to fracking.</title>
        <authorList>
            <person name="Lamendella R."/>
        </authorList>
    </citation>
    <scope>NUCLEOTIDE SEQUENCE [LARGE SCALE GENOMIC DNA]</scope>
    <source>
        <strain evidence="2 3">99A</strain>
    </source>
</reference>
<dbReference type="EMBL" id="QLTR01000038">
    <property type="protein sequence ID" value="RAS57068.1"/>
    <property type="molecule type" value="Genomic_DNA"/>
</dbReference>
<gene>
    <name evidence="2" type="ORF">DET48_1383</name>
</gene>
<dbReference type="Proteomes" id="UP000248729">
    <property type="component" value="Unassembled WGS sequence"/>
</dbReference>